<keyword evidence="4" id="KW-1185">Reference proteome</keyword>
<reference evidence="3 4" key="1">
    <citation type="journal article" date="2011" name="Syst. Appl. Microbiol.">
        <title>Defluviimonas denitrificans gen. nov., sp. nov., and Pararhodobacter aggregans gen. nov., sp. nov., non-phototrophic Rhodobacteraceae from the biofilter of a marine aquaculture.</title>
        <authorList>
            <person name="Foesel B.U."/>
            <person name="Drake H.L."/>
            <person name="Schramm A."/>
        </authorList>
    </citation>
    <scope>NUCLEOTIDE SEQUENCE [LARGE SCALE GENOMIC DNA]</scope>
    <source>
        <strain evidence="3 4">D1-19</strain>
    </source>
</reference>
<dbReference type="RefSeq" id="WP_107755060.1">
    <property type="nucleotide sequence ID" value="NZ_QBKF01000020.1"/>
</dbReference>
<sequence length="197" mass="22494">MSIPDGWEGILEEGETILWQGRPVTGVRLGDFLGLPLIFGLFFTGFSLVWIAMARMMTRGEAFSVFPLFGLPFLLVGLYVSFGLPFVRDYLRKRSWYTLSDRRAYVATEVFGRRRLKSVPYAEMNILELEDGSPGSVTFKREVSVSQYTRRSRNGRRSRRTQTTTTNTGFERIEDARAVYRMIAARREPARAQAAQG</sequence>
<proteinExistence type="predicted"/>
<keyword evidence="2" id="KW-0812">Transmembrane</keyword>
<keyword evidence="2" id="KW-1133">Transmembrane helix</keyword>
<evidence type="ECO:0000313" key="3">
    <source>
        <dbReference type="EMBL" id="PVE46173.1"/>
    </source>
</evidence>
<evidence type="ECO:0000256" key="2">
    <source>
        <dbReference type="SAM" id="Phobius"/>
    </source>
</evidence>
<feature type="transmembrane region" description="Helical" evidence="2">
    <location>
        <begin position="32"/>
        <end position="53"/>
    </location>
</feature>
<keyword evidence="3" id="KW-0808">Transferase</keyword>
<gene>
    <name evidence="3" type="ORF">DDE23_18465</name>
</gene>
<dbReference type="OrthoDB" id="199424at2"/>
<dbReference type="GO" id="GO:0016740">
    <property type="term" value="F:transferase activity"/>
    <property type="evidence" value="ECO:0007669"/>
    <property type="project" value="UniProtKB-KW"/>
</dbReference>
<comment type="caution">
    <text evidence="3">The sequence shown here is derived from an EMBL/GenBank/DDBJ whole genome shotgun (WGS) entry which is preliminary data.</text>
</comment>
<keyword evidence="2" id="KW-0472">Membrane</keyword>
<dbReference type="EMBL" id="QDDR01000010">
    <property type="protein sequence ID" value="PVE46173.1"/>
    <property type="molecule type" value="Genomic_DNA"/>
</dbReference>
<name>A0A2T7UN89_9RHOB</name>
<organism evidence="3 4">
    <name type="scientific">Pararhodobacter aggregans</name>
    <dbReference type="NCBI Taxonomy" id="404875"/>
    <lineage>
        <taxon>Bacteria</taxon>
        <taxon>Pseudomonadati</taxon>
        <taxon>Pseudomonadota</taxon>
        <taxon>Alphaproteobacteria</taxon>
        <taxon>Rhodobacterales</taxon>
        <taxon>Paracoccaceae</taxon>
        <taxon>Pararhodobacter</taxon>
    </lineage>
</organism>
<evidence type="ECO:0000256" key="1">
    <source>
        <dbReference type="SAM" id="MobiDB-lite"/>
    </source>
</evidence>
<feature type="region of interest" description="Disordered" evidence="1">
    <location>
        <begin position="148"/>
        <end position="170"/>
    </location>
</feature>
<feature type="compositionally biased region" description="Basic residues" evidence="1">
    <location>
        <begin position="150"/>
        <end position="160"/>
    </location>
</feature>
<accession>A0A2T7UN89</accession>
<protein>
    <submittedName>
        <fullName evidence="3">Aspartate carbamoyltransferase catalytic subunit</fullName>
    </submittedName>
</protein>
<dbReference type="AlphaFoldDB" id="A0A2T7UN89"/>
<dbReference type="Proteomes" id="UP000244810">
    <property type="component" value="Unassembled WGS sequence"/>
</dbReference>
<evidence type="ECO:0000313" key="4">
    <source>
        <dbReference type="Proteomes" id="UP000244810"/>
    </source>
</evidence>
<feature type="transmembrane region" description="Helical" evidence="2">
    <location>
        <begin position="65"/>
        <end position="87"/>
    </location>
</feature>